<dbReference type="Proteomes" id="UP000217199">
    <property type="component" value="Unassembled WGS sequence"/>
</dbReference>
<proteinExistence type="inferred from homology"/>
<keyword evidence="5" id="KW-1185">Reference proteome</keyword>
<dbReference type="GO" id="GO:0043386">
    <property type="term" value="P:mycotoxin biosynthetic process"/>
    <property type="evidence" value="ECO:0007669"/>
    <property type="project" value="InterPro"/>
</dbReference>
<organism evidence="4 5">
    <name type="scientific">Pyrrhoderma noxium</name>
    <dbReference type="NCBI Taxonomy" id="2282107"/>
    <lineage>
        <taxon>Eukaryota</taxon>
        <taxon>Fungi</taxon>
        <taxon>Dikarya</taxon>
        <taxon>Basidiomycota</taxon>
        <taxon>Agaricomycotina</taxon>
        <taxon>Agaricomycetes</taxon>
        <taxon>Hymenochaetales</taxon>
        <taxon>Hymenochaetaceae</taxon>
        <taxon>Pyrrhoderma</taxon>
    </lineage>
</organism>
<evidence type="ECO:0000256" key="1">
    <source>
        <dbReference type="ARBA" id="ARBA00004685"/>
    </source>
</evidence>
<feature type="transmembrane region" description="Helical" evidence="3">
    <location>
        <begin position="12"/>
        <end position="33"/>
    </location>
</feature>
<dbReference type="Pfam" id="PF11807">
    <property type="entry name" value="UstYa"/>
    <property type="match status" value="1"/>
</dbReference>
<dbReference type="InterPro" id="IPR021765">
    <property type="entry name" value="UstYa-like"/>
</dbReference>
<accession>A0A286U9M4</accession>
<name>A0A286U9M4_9AGAM</name>
<dbReference type="PANTHER" id="PTHR33365">
    <property type="entry name" value="YALI0B05434P"/>
    <property type="match status" value="1"/>
</dbReference>
<keyword evidence="3" id="KW-0472">Membrane</keyword>
<reference evidence="4 5" key="1">
    <citation type="journal article" date="2017" name="Mol. Ecol.">
        <title>Comparative and population genomic landscape of Phellinus noxius: A hypervariable fungus causing root rot in trees.</title>
        <authorList>
            <person name="Chung C.L."/>
            <person name="Lee T.J."/>
            <person name="Akiba M."/>
            <person name="Lee H.H."/>
            <person name="Kuo T.H."/>
            <person name="Liu D."/>
            <person name="Ke H.M."/>
            <person name="Yokoi T."/>
            <person name="Roa M.B."/>
            <person name="Lu M.J."/>
            <person name="Chang Y.Y."/>
            <person name="Ann P.J."/>
            <person name="Tsai J.N."/>
            <person name="Chen C.Y."/>
            <person name="Tzean S.S."/>
            <person name="Ota Y."/>
            <person name="Hattori T."/>
            <person name="Sahashi N."/>
            <person name="Liou R.F."/>
            <person name="Kikuchi T."/>
            <person name="Tsai I.J."/>
        </authorList>
    </citation>
    <scope>NUCLEOTIDE SEQUENCE [LARGE SCALE GENOMIC DNA]</scope>
    <source>
        <strain evidence="4 5">FFPRI411160</strain>
    </source>
</reference>
<dbReference type="InParanoid" id="A0A286U9M4"/>
<dbReference type="AlphaFoldDB" id="A0A286U9M4"/>
<sequence length="190" mass="21334">MTTGSAPASALLRISVAALVLLTVLNVLLPFYLPVPSVSSTVGDTQGRHSSGREWNIDLNQAVLTVEDSVNFQLDTSQGAAQWRAIQPPGHGYITTKEGKFRVSMFHALDCLDRIRRNVLERRENRDKPTSGDAHYCLDYIRQTIQCRSDIELEQVRSEYGGKSVQPFVTHKNCKDWSKVYEKIGKLEGR</sequence>
<dbReference type="OrthoDB" id="3687641at2759"/>
<gene>
    <name evidence="4" type="ORF">PNOK_0787900</name>
</gene>
<evidence type="ECO:0000256" key="3">
    <source>
        <dbReference type="SAM" id="Phobius"/>
    </source>
</evidence>
<comment type="caution">
    <text evidence="4">The sequence shown here is derived from an EMBL/GenBank/DDBJ whole genome shotgun (WGS) entry which is preliminary data.</text>
</comment>
<evidence type="ECO:0000313" key="5">
    <source>
        <dbReference type="Proteomes" id="UP000217199"/>
    </source>
</evidence>
<evidence type="ECO:0000256" key="2">
    <source>
        <dbReference type="ARBA" id="ARBA00035112"/>
    </source>
</evidence>
<dbReference type="PANTHER" id="PTHR33365:SF4">
    <property type="entry name" value="CYCLOCHLOROTINE BIOSYNTHESIS PROTEIN O"/>
    <property type="match status" value="1"/>
</dbReference>
<keyword evidence="3" id="KW-0812">Transmembrane</keyword>
<evidence type="ECO:0000313" key="4">
    <source>
        <dbReference type="EMBL" id="PAV16259.1"/>
    </source>
</evidence>
<dbReference type="STRING" id="2282107.A0A286U9M4"/>
<comment type="similarity">
    <text evidence="2">Belongs to the ustYa family.</text>
</comment>
<protein>
    <submittedName>
        <fullName evidence="4">Uncharacterized protein</fullName>
    </submittedName>
</protein>
<dbReference type="EMBL" id="NBII01000008">
    <property type="protein sequence ID" value="PAV16259.1"/>
    <property type="molecule type" value="Genomic_DNA"/>
</dbReference>
<keyword evidence="3" id="KW-1133">Transmembrane helix</keyword>
<comment type="pathway">
    <text evidence="1">Mycotoxin biosynthesis.</text>
</comment>